<dbReference type="KEGG" id="pchm:VFPPC_16759"/>
<dbReference type="Proteomes" id="UP000078397">
    <property type="component" value="Unassembled WGS sequence"/>
</dbReference>
<dbReference type="RefSeq" id="XP_018138577.2">
    <property type="nucleotide sequence ID" value="XM_018294512.2"/>
</dbReference>
<evidence type="ECO:0000313" key="2">
    <source>
        <dbReference type="Proteomes" id="UP000078397"/>
    </source>
</evidence>
<dbReference type="EMBL" id="LSBJ02000008">
    <property type="protein sequence ID" value="OAQ60699.2"/>
    <property type="molecule type" value="Genomic_DNA"/>
</dbReference>
<organism evidence="1 2">
    <name type="scientific">Pochonia chlamydosporia 170</name>
    <dbReference type="NCBI Taxonomy" id="1380566"/>
    <lineage>
        <taxon>Eukaryota</taxon>
        <taxon>Fungi</taxon>
        <taxon>Dikarya</taxon>
        <taxon>Ascomycota</taxon>
        <taxon>Pezizomycotina</taxon>
        <taxon>Sordariomycetes</taxon>
        <taxon>Hypocreomycetidae</taxon>
        <taxon>Hypocreales</taxon>
        <taxon>Clavicipitaceae</taxon>
        <taxon>Pochonia</taxon>
    </lineage>
</organism>
<keyword evidence="2" id="KW-1185">Reference proteome</keyword>
<name>A0A179F6G9_METCM</name>
<comment type="caution">
    <text evidence="1">The sequence shown here is derived from an EMBL/GenBank/DDBJ whole genome shotgun (WGS) entry which is preliminary data.</text>
</comment>
<dbReference type="AlphaFoldDB" id="A0A179F6G9"/>
<protein>
    <submittedName>
        <fullName evidence="1">Uncharacterized protein</fullName>
    </submittedName>
</protein>
<reference evidence="1 2" key="1">
    <citation type="journal article" date="2016" name="PLoS Pathog.">
        <title>Biosynthesis of antibiotic leucinostatins in bio-control fungus Purpureocillium lilacinum and their inhibition on phytophthora revealed by genome mining.</title>
        <authorList>
            <person name="Wang G."/>
            <person name="Liu Z."/>
            <person name="Lin R."/>
            <person name="Li E."/>
            <person name="Mao Z."/>
            <person name="Ling J."/>
            <person name="Yang Y."/>
            <person name="Yin W.B."/>
            <person name="Xie B."/>
        </authorList>
    </citation>
    <scope>NUCLEOTIDE SEQUENCE [LARGE SCALE GENOMIC DNA]</scope>
    <source>
        <strain evidence="1">170</strain>
    </source>
</reference>
<dbReference type="GeneID" id="28858506"/>
<gene>
    <name evidence="1" type="ORF">VFPPC_16759</name>
</gene>
<sequence>MVGPNLAVFIHNFIRCIGDNLEDRWSSLGVTGLVDKMRPTKPPMQVGQVMQLIIAIAIGCRVLIPTNEMPLTLSIIGCDRVIPGLTLPATNCISTSPREKAQVHELDLRSRPYCAFGFVRCSVPVRGTGGEISGVNDYTCRITLET</sequence>
<accession>A0A179F6G9</accession>
<evidence type="ECO:0000313" key="1">
    <source>
        <dbReference type="EMBL" id="OAQ60699.2"/>
    </source>
</evidence>
<proteinExistence type="predicted"/>